<organism evidence="2 3">
    <name type="scientific">Lasius platythorax</name>
    <dbReference type="NCBI Taxonomy" id="488582"/>
    <lineage>
        <taxon>Eukaryota</taxon>
        <taxon>Metazoa</taxon>
        <taxon>Ecdysozoa</taxon>
        <taxon>Arthropoda</taxon>
        <taxon>Hexapoda</taxon>
        <taxon>Insecta</taxon>
        <taxon>Pterygota</taxon>
        <taxon>Neoptera</taxon>
        <taxon>Endopterygota</taxon>
        <taxon>Hymenoptera</taxon>
        <taxon>Apocrita</taxon>
        <taxon>Aculeata</taxon>
        <taxon>Formicoidea</taxon>
        <taxon>Formicidae</taxon>
        <taxon>Formicinae</taxon>
        <taxon>Lasius</taxon>
        <taxon>Lasius</taxon>
    </lineage>
</organism>
<reference evidence="2 3" key="1">
    <citation type="submission" date="2024-04" db="EMBL/GenBank/DDBJ databases">
        <authorList>
            <consortium name="Molecular Ecology Group"/>
        </authorList>
    </citation>
    <scope>NUCLEOTIDE SEQUENCE [LARGE SCALE GENOMIC DNA]</scope>
</reference>
<gene>
    <name evidence="2" type="ORF">LPLAT_LOCUS370</name>
</gene>
<evidence type="ECO:0000256" key="1">
    <source>
        <dbReference type="SAM" id="MobiDB-lite"/>
    </source>
</evidence>
<feature type="compositionally biased region" description="Basic and acidic residues" evidence="1">
    <location>
        <begin position="72"/>
        <end position="88"/>
    </location>
</feature>
<dbReference type="AlphaFoldDB" id="A0AAV2N0X5"/>
<feature type="compositionally biased region" description="Polar residues" evidence="1">
    <location>
        <begin position="57"/>
        <end position="66"/>
    </location>
</feature>
<dbReference type="EMBL" id="OZ034824">
    <property type="protein sequence ID" value="CAL1673485.1"/>
    <property type="molecule type" value="Genomic_DNA"/>
</dbReference>
<keyword evidence="3" id="KW-1185">Reference proteome</keyword>
<evidence type="ECO:0000313" key="2">
    <source>
        <dbReference type="EMBL" id="CAL1673485.1"/>
    </source>
</evidence>
<accession>A0AAV2N0X5</accession>
<protein>
    <submittedName>
        <fullName evidence="2">Uncharacterized protein</fullName>
    </submittedName>
</protein>
<name>A0AAV2N0X5_9HYME</name>
<feature type="compositionally biased region" description="Basic and acidic residues" evidence="1">
    <location>
        <begin position="37"/>
        <end position="55"/>
    </location>
</feature>
<proteinExistence type="predicted"/>
<feature type="region of interest" description="Disordered" evidence="1">
    <location>
        <begin position="37"/>
        <end position="88"/>
    </location>
</feature>
<sequence length="88" mass="9871">MAGKEGSNSTKLRHYGAFVLTPLLSLLGGRSEMRIDAAGRTARKDEQLERRRKEASFNGTPPQSMRSFPESHLTEIIRSDGGERNRRV</sequence>
<evidence type="ECO:0000313" key="3">
    <source>
        <dbReference type="Proteomes" id="UP001497644"/>
    </source>
</evidence>
<dbReference type="Proteomes" id="UP001497644">
    <property type="component" value="Chromosome 1"/>
</dbReference>